<evidence type="ECO:0000256" key="1">
    <source>
        <dbReference type="SAM" id="Phobius"/>
    </source>
</evidence>
<gene>
    <name evidence="2" type="ORF">OLEA9_A104185</name>
</gene>
<organism evidence="2 3">
    <name type="scientific">Olea europaea subsp. europaea</name>
    <dbReference type="NCBI Taxonomy" id="158383"/>
    <lineage>
        <taxon>Eukaryota</taxon>
        <taxon>Viridiplantae</taxon>
        <taxon>Streptophyta</taxon>
        <taxon>Embryophyta</taxon>
        <taxon>Tracheophyta</taxon>
        <taxon>Spermatophyta</taxon>
        <taxon>Magnoliopsida</taxon>
        <taxon>eudicotyledons</taxon>
        <taxon>Gunneridae</taxon>
        <taxon>Pentapetalae</taxon>
        <taxon>asterids</taxon>
        <taxon>lamiids</taxon>
        <taxon>Lamiales</taxon>
        <taxon>Oleaceae</taxon>
        <taxon>Oleeae</taxon>
        <taxon>Olea</taxon>
    </lineage>
</organism>
<keyword evidence="1" id="KW-0472">Membrane</keyword>
<evidence type="ECO:0000313" key="3">
    <source>
        <dbReference type="Proteomes" id="UP000594638"/>
    </source>
</evidence>
<reference evidence="2 3" key="1">
    <citation type="submission" date="2019-12" db="EMBL/GenBank/DDBJ databases">
        <authorList>
            <person name="Alioto T."/>
            <person name="Alioto T."/>
            <person name="Gomez Garrido J."/>
        </authorList>
    </citation>
    <scope>NUCLEOTIDE SEQUENCE [LARGE SCALE GENOMIC DNA]</scope>
</reference>
<accession>A0A8S0QF80</accession>
<dbReference type="Gramene" id="OE9A104185T4">
    <property type="protein sequence ID" value="OE9A104185C4"/>
    <property type="gene ID" value="OE9A104185"/>
</dbReference>
<protein>
    <submittedName>
        <fullName evidence="2">Uncharacterized protein</fullName>
    </submittedName>
</protein>
<dbReference type="EMBL" id="CACTIH010001849">
    <property type="protein sequence ID" value="CAA2965822.1"/>
    <property type="molecule type" value="Genomic_DNA"/>
</dbReference>
<dbReference type="AlphaFoldDB" id="A0A8S0QF80"/>
<dbReference type="PANTHER" id="PTHR33443">
    <property type="entry name" value="ZGC:112980"/>
    <property type="match status" value="1"/>
</dbReference>
<name>A0A8S0QF80_OLEEU</name>
<evidence type="ECO:0000313" key="2">
    <source>
        <dbReference type="EMBL" id="CAA2965822.1"/>
    </source>
</evidence>
<dbReference type="PANTHER" id="PTHR33443:SF30">
    <property type="entry name" value="SARCOSINE DEHYDROGENASE-2C PROTEIN"/>
    <property type="match status" value="1"/>
</dbReference>
<keyword evidence="1" id="KW-0812">Transmembrane</keyword>
<dbReference type="InterPro" id="IPR053234">
    <property type="entry name" value="RPM1_Interactor"/>
</dbReference>
<feature type="transmembrane region" description="Helical" evidence="1">
    <location>
        <begin position="135"/>
        <end position="157"/>
    </location>
</feature>
<dbReference type="OrthoDB" id="266020at2759"/>
<keyword evidence="3" id="KW-1185">Reference proteome</keyword>
<comment type="caution">
    <text evidence="2">The sequence shown here is derived from an EMBL/GenBank/DDBJ whole genome shotgun (WGS) entry which is preliminary data.</text>
</comment>
<sequence>MTKRKFSEMEEEQVETIEIDDSCPSPVSQKNGTPLRSIVCVRNREHIKNFEKTEECFILEFDPNDAFDISKISASENTESGYSPDLHVLAEKGRVACRDYPHSRHNCVKYSFEKTPHISYCELVMLLMSNLDDGFALKNLDALFIFNSMFAYAVLLLCM</sequence>
<proteinExistence type="predicted"/>
<dbReference type="Proteomes" id="UP000594638">
    <property type="component" value="Unassembled WGS sequence"/>
</dbReference>
<keyword evidence="1" id="KW-1133">Transmembrane helix</keyword>